<evidence type="ECO:0000256" key="6">
    <source>
        <dbReference type="ARBA" id="ARBA00023229"/>
    </source>
</evidence>
<keyword evidence="4 7" id="KW-0808">Transferase</keyword>
<dbReference type="GO" id="GO:0016779">
    <property type="term" value="F:nucleotidyltransferase activity"/>
    <property type="evidence" value="ECO:0007669"/>
    <property type="project" value="UniProtKB-KW"/>
</dbReference>
<dbReference type="HAMAP" id="MF_00108">
    <property type="entry name" value="IspD"/>
    <property type="match status" value="1"/>
</dbReference>
<evidence type="ECO:0000256" key="4">
    <source>
        <dbReference type="ARBA" id="ARBA00022679"/>
    </source>
</evidence>
<protein>
    <recommendedName>
        <fullName evidence="7">2-C-methyl-D-erythritol 4-phosphate cytidylyltransferase</fullName>
        <ecNumber evidence="7">2.7.7.60</ecNumber>
    </recommendedName>
    <alternativeName>
        <fullName evidence="7">4-diphosphocytidyl-2C-methyl-D-erythritol synthase</fullName>
    </alternativeName>
    <alternativeName>
        <fullName evidence="7">MEP cytidylyltransferase</fullName>
        <shortName evidence="7">MCT</shortName>
    </alternativeName>
</protein>
<comment type="catalytic activity">
    <reaction evidence="1 7">
        <text>2-C-methyl-D-erythritol 4-phosphate + CTP + H(+) = 4-CDP-2-C-methyl-D-erythritol + diphosphate</text>
        <dbReference type="Rhea" id="RHEA:13429"/>
        <dbReference type="ChEBI" id="CHEBI:15378"/>
        <dbReference type="ChEBI" id="CHEBI:33019"/>
        <dbReference type="ChEBI" id="CHEBI:37563"/>
        <dbReference type="ChEBI" id="CHEBI:57823"/>
        <dbReference type="ChEBI" id="CHEBI:58262"/>
        <dbReference type="EC" id="2.7.7.60"/>
    </reaction>
</comment>
<keyword evidence="9" id="KW-1185">Reference proteome</keyword>
<accession>A0ABN2VZB6</accession>
<comment type="similarity">
    <text evidence="3 7">Belongs to the IspD/TarI cytidylyltransferase family. IspD subfamily.</text>
</comment>
<evidence type="ECO:0000313" key="9">
    <source>
        <dbReference type="Proteomes" id="UP001501480"/>
    </source>
</evidence>
<dbReference type="InterPro" id="IPR050088">
    <property type="entry name" value="IspD/TarI_cytidylyltransf_bact"/>
</dbReference>
<organism evidence="8 9">
    <name type="scientific">Aeromicrobium halocynthiae</name>
    <dbReference type="NCBI Taxonomy" id="560557"/>
    <lineage>
        <taxon>Bacteria</taxon>
        <taxon>Bacillati</taxon>
        <taxon>Actinomycetota</taxon>
        <taxon>Actinomycetes</taxon>
        <taxon>Propionibacteriales</taxon>
        <taxon>Nocardioidaceae</taxon>
        <taxon>Aeromicrobium</taxon>
    </lineage>
</organism>
<evidence type="ECO:0000256" key="2">
    <source>
        <dbReference type="ARBA" id="ARBA00004787"/>
    </source>
</evidence>
<evidence type="ECO:0000256" key="1">
    <source>
        <dbReference type="ARBA" id="ARBA00001282"/>
    </source>
</evidence>
<dbReference type="CDD" id="cd02516">
    <property type="entry name" value="CDP-ME_synthetase"/>
    <property type="match status" value="1"/>
</dbReference>
<feature type="site" description="Positions MEP for the nucleophilic attack" evidence="7">
    <location>
        <position position="149"/>
    </location>
</feature>
<keyword evidence="6 7" id="KW-0414">Isoprene biosynthesis</keyword>
<dbReference type="PANTHER" id="PTHR32125">
    <property type="entry name" value="2-C-METHYL-D-ERYTHRITOL 4-PHOSPHATE CYTIDYLYLTRANSFERASE, CHLOROPLASTIC"/>
    <property type="match status" value="1"/>
</dbReference>
<proteinExistence type="inferred from homology"/>
<dbReference type="Pfam" id="PF01128">
    <property type="entry name" value="IspD"/>
    <property type="match status" value="1"/>
</dbReference>
<evidence type="ECO:0000256" key="7">
    <source>
        <dbReference type="HAMAP-Rule" id="MF_00108"/>
    </source>
</evidence>
<gene>
    <name evidence="7 8" type="primary">ispD</name>
    <name evidence="8" type="ORF">GCM10009821_14310</name>
</gene>
<evidence type="ECO:0000256" key="5">
    <source>
        <dbReference type="ARBA" id="ARBA00022695"/>
    </source>
</evidence>
<dbReference type="InterPro" id="IPR034683">
    <property type="entry name" value="IspD/TarI"/>
</dbReference>
<dbReference type="InterPro" id="IPR029044">
    <property type="entry name" value="Nucleotide-diphossugar_trans"/>
</dbReference>
<dbReference type="InterPro" id="IPR001228">
    <property type="entry name" value="IspD"/>
</dbReference>
<dbReference type="PANTHER" id="PTHR32125:SF4">
    <property type="entry name" value="2-C-METHYL-D-ERYTHRITOL 4-PHOSPHATE CYTIDYLYLTRANSFERASE, CHLOROPLASTIC"/>
    <property type="match status" value="1"/>
</dbReference>
<dbReference type="Proteomes" id="UP001501480">
    <property type="component" value="Unassembled WGS sequence"/>
</dbReference>
<comment type="pathway">
    <text evidence="2 7">Isoprenoid biosynthesis; isopentenyl diphosphate biosynthesis via DXP pathway; isopentenyl diphosphate from 1-deoxy-D-xylulose 5-phosphate: step 2/6.</text>
</comment>
<name>A0ABN2VZB6_9ACTN</name>
<comment type="function">
    <text evidence="7">Catalyzes the formation of 4-diphosphocytidyl-2-C-methyl-D-erythritol from CTP and 2-C-methyl-D-erythritol 4-phosphate (MEP).</text>
</comment>
<dbReference type="EMBL" id="BAAAPY010000004">
    <property type="protein sequence ID" value="GAA2076230.1"/>
    <property type="molecule type" value="Genomic_DNA"/>
</dbReference>
<reference evidence="8 9" key="1">
    <citation type="journal article" date="2019" name="Int. J. Syst. Evol. Microbiol.">
        <title>The Global Catalogue of Microorganisms (GCM) 10K type strain sequencing project: providing services to taxonomists for standard genome sequencing and annotation.</title>
        <authorList>
            <consortium name="The Broad Institute Genomics Platform"/>
            <consortium name="The Broad Institute Genome Sequencing Center for Infectious Disease"/>
            <person name="Wu L."/>
            <person name="Ma J."/>
        </authorList>
    </citation>
    <scope>NUCLEOTIDE SEQUENCE [LARGE SCALE GENOMIC DNA]</scope>
    <source>
        <strain evidence="8 9">JCM 15749</strain>
    </source>
</reference>
<dbReference type="SUPFAM" id="SSF53448">
    <property type="entry name" value="Nucleotide-diphospho-sugar transferases"/>
    <property type="match status" value="1"/>
</dbReference>
<evidence type="ECO:0000313" key="8">
    <source>
        <dbReference type="EMBL" id="GAA2076230.1"/>
    </source>
</evidence>
<evidence type="ECO:0000256" key="3">
    <source>
        <dbReference type="ARBA" id="ARBA00009789"/>
    </source>
</evidence>
<comment type="caution">
    <text evidence="8">The sequence shown here is derived from an EMBL/GenBank/DDBJ whole genome shotgun (WGS) entry which is preliminary data.</text>
</comment>
<dbReference type="InterPro" id="IPR018294">
    <property type="entry name" value="ISPD_synthase_CS"/>
</dbReference>
<feature type="site" description="Transition state stabilizer" evidence="7">
    <location>
        <position position="10"/>
    </location>
</feature>
<feature type="site" description="Transition state stabilizer" evidence="7">
    <location>
        <position position="17"/>
    </location>
</feature>
<dbReference type="EC" id="2.7.7.60" evidence="7"/>
<keyword evidence="5 7" id="KW-0548">Nucleotidyltransferase</keyword>
<dbReference type="Gene3D" id="3.90.550.10">
    <property type="entry name" value="Spore Coat Polysaccharide Biosynthesis Protein SpsA, Chain A"/>
    <property type="match status" value="1"/>
</dbReference>
<dbReference type="PROSITE" id="PS01295">
    <property type="entry name" value="ISPD"/>
    <property type="match status" value="1"/>
</dbReference>
<feature type="site" description="Positions MEP for the nucleophilic attack" evidence="7">
    <location>
        <position position="208"/>
    </location>
</feature>
<sequence length="230" mass="24212">MVLAGGLGLRVGADRPKQLLELGGRTVLERSVAAFVDHPRVDAVVLVCPPGRREEMAALVPQDVTTVEGGAERSDSTRAGLTAAVVAGAADDDRVLVHDAARPLVAAETISAVVEALDAHDVVALLVPTPDTIVRLDPSTGLPGPPIPRDELRRHQTPQGFTLGVLERSHREARCDASLVVTDDCTLVMTLVPEASVGVVYGDPRNLKITDPSDLLVARALLAAEDDTPR</sequence>